<evidence type="ECO:0000256" key="5">
    <source>
        <dbReference type="ARBA" id="ARBA00023054"/>
    </source>
</evidence>
<evidence type="ECO:0000256" key="8">
    <source>
        <dbReference type="SAM" id="MobiDB-lite"/>
    </source>
</evidence>
<dbReference type="GO" id="GO:0005524">
    <property type="term" value="F:ATP binding"/>
    <property type="evidence" value="ECO:0007669"/>
    <property type="project" value="UniProtKB-KW"/>
</dbReference>
<dbReference type="PANTHER" id="PTHR32114:SF2">
    <property type="entry name" value="ABC TRANSPORTER ABCH.3"/>
    <property type="match status" value="1"/>
</dbReference>
<keyword evidence="2" id="KW-0547">Nucleotide-binding</keyword>
<organism evidence="10 11">
    <name type="scientific">Methanothermobacter tenebrarum</name>
    <dbReference type="NCBI Taxonomy" id="680118"/>
    <lineage>
        <taxon>Archaea</taxon>
        <taxon>Methanobacteriati</taxon>
        <taxon>Methanobacteriota</taxon>
        <taxon>Methanomada group</taxon>
        <taxon>Methanobacteria</taxon>
        <taxon>Methanobacteriales</taxon>
        <taxon>Methanobacteriaceae</taxon>
        <taxon>Methanothermobacter</taxon>
    </lineage>
</organism>
<evidence type="ECO:0000256" key="7">
    <source>
        <dbReference type="SAM" id="Coils"/>
    </source>
</evidence>
<evidence type="ECO:0000259" key="9">
    <source>
        <dbReference type="PROSITE" id="PS51131"/>
    </source>
</evidence>
<keyword evidence="1 6" id="KW-0479">Metal-binding</keyword>
<evidence type="ECO:0000256" key="6">
    <source>
        <dbReference type="PROSITE-ProRule" id="PRU00471"/>
    </source>
</evidence>
<evidence type="ECO:0000256" key="2">
    <source>
        <dbReference type="ARBA" id="ARBA00022741"/>
    </source>
</evidence>
<reference evidence="10 11" key="1">
    <citation type="submission" date="2018-06" db="EMBL/GenBank/DDBJ databases">
        <title>Draft genome sequence of hyperthermophilic methanogen Methanothermobacter tenebrarum sp. MCM-B 1447.</title>
        <authorList>
            <person name="Pore S.D."/>
            <person name="Dagar S."/>
            <person name="Dhakephalkar P.K."/>
        </authorList>
    </citation>
    <scope>NUCLEOTIDE SEQUENCE [LARGE SCALE GENOMIC DNA]</scope>
    <source>
        <strain evidence="10 11">MCM B 1447</strain>
    </source>
</reference>
<dbReference type="OrthoDB" id="25344at2157"/>
<evidence type="ECO:0000256" key="4">
    <source>
        <dbReference type="ARBA" id="ARBA00022840"/>
    </source>
</evidence>
<evidence type="ECO:0000313" key="10">
    <source>
        <dbReference type="EMBL" id="RAO78813.1"/>
    </source>
</evidence>
<feature type="domain" description="Zinc-hook" evidence="9">
    <location>
        <begin position="380"/>
        <end position="479"/>
    </location>
</feature>
<comment type="caution">
    <text evidence="10">The sequence shown here is derived from an EMBL/GenBank/DDBJ whole genome shotgun (WGS) entry which is preliminary data.</text>
</comment>
<keyword evidence="11" id="KW-1185">Reference proteome</keyword>
<dbReference type="InterPro" id="IPR013134">
    <property type="entry name" value="Zn_hook_RAD50"/>
</dbReference>
<evidence type="ECO:0000256" key="1">
    <source>
        <dbReference type="ARBA" id="ARBA00022723"/>
    </source>
</evidence>
<dbReference type="SUPFAM" id="SSF52540">
    <property type="entry name" value="P-loop containing nucleoside triphosphate hydrolases"/>
    <property type="match status" value="2"/>
</dbReference>
<dbReference type="SUPFAM" id="SSF75712">
    <property type="entry name" value="Rad50 coiled-coil Zn hook"/>
    <property type="match status" value="1"/>
</dbReference>
<dbReference type="PANTHER" id="PTHR32114">
    <property type="entry name" value="ABC TRANSPORTER ABCH.3"/>
    <property type="match status" value="1"/>
</dbReference>
<dbReference type="EMBL" id="QLOE01000007">
    <property type="protein sequence ID" value="RAO78813.1"/>
    <property type="molecule type" value="Genomic_DNA"/>
</dbReference>
<feature type="region of interest" description="Disordered" evidence="8">
    <location>
        <begin position="429"/>
        <end position="455"/>
    </location>
</feature>
<feature type="binding site" evidence="6">
    <location>
        <position position="430"/>
    </location>
    <ligand>
        <name>Zn(2+)</name>
        <dbReference type="ChEBI" id="CHEBI:29105"/>
    </ligand>
</feature>
<dbReference type="Proteomes" id="UP000249782">
    <property type="component" value="Unassembled WGS sequence"/>
</dbReference>
<dbReference type="RefSeq" id="WP_112094178.1">
    <property type="nucleotide sequence ID" value="NZ_QLOE01000007.1"/>
</dbReference>
<proteinExistence type="predicted"/>
<evidence type="ECO:0000256" key="3">
    <source>
        <dbReference type="ARBA" id="ARBA00022833"/>
    </source>
</evidence>
<dbReference type="Gene3D" id="1.10.287.510">
    <property type="entry name" value="Helix hairpin bin"/>
    <property type="match status" value="1"/>
</dbReference>
<dbReference type="AlphaFoldDB" id="A0A328PC97"/>
<dbReference type="InterPro" id="IPR027417">
    <property type="entry name" value="P-loop_NTPase"/>
</dbReference>
<feature type="compositionally biased region" description="Basic and acidic residues" evidence="8">
    <location>
        <begin position="445"/>
        <end position="455"/>
    </location>
</feature>
<sequence length="837" mass="99254">MIIKSLELKNIRSYREARIDFSTGVTFIKGDIGSGKTTILLAVEFALFGLGGQRGAGLLRLGSNRGYVSLTFQVDGKTCTVYRSLRRTNGSISQGECYIETENGRMNLRPTEMKDKILEKLKYNEPLNPRAKSRIYRYAVFTPQEEMKNIINMNPEDRLKTIRKALRLEDYKIAINNANMVAARIGKRADGLKERIHDLQKLKDKKDDSEDEMQRYELLIRKIEDEKEKLEEKRKLVEYNLEELEMKYEKVKYAESKKKSLIEKINIIREQIEEAKKKNERIEEEYRRHILEKEEKEKEKSKQEKRLKRVEESLEIIKRGIENIQEDYENILLGKNQLENLKKQKQEHLERLQEIQKDNEKIKKEQSTITKKIKSLERIKKPSTQSLTEVEEIIEKYRKKIGITEEKIGEINAKINDYSSIKEEKTCPTCGAPVNPSKIKKKLKEKQEQKKELEKTKKEYERKIKEKKKLKEEIREYENAKRELESLKEKLEDKEQTCQKNNKAIEKIQEKTKNIKRMIKSLEESIRAKSGIQDEMKRLKTEESELEGERDRLKEKIANIKASIRSHQEMIKKLKPTQNMEYQENKRIIKEKTNQIESAKEKIKKLDKILEKKDKIKEKRDQNQNKLDQIMERIRECENERQRNLGALKRIKKEIRELEEQIKEKEKIKRSIKRLKEYVKWLKEYFIPTLHDIETHVMLQMNQEFNSHFQRWFQKLVEDNEKTVRIDENFTPIIEQGGYEQDIEHLSGGEKTSVALAYRLALNTIIQRYSSIKSDILILDEPTDGFSKEQLLKFREILDELECSQIIIVSHEEELENLADHTFTVEKNGGISTIQTG</sequence>
<feature type="binding site" evidence="6">
    <location>
        <position position="427"/>
    </location>
    <ligand>
        <name>Zn(2+)</name>
        <dbReference type="ChEBI" id="CHEBI:29105"/>
    </ligand>
</feature>
<dbReference type="PROSITE" id="PS51131">
    <property type="entry name" value="ZN_HOOK"/>
    <property type="match status" value="1"/>
</dbReference>
<gene>
    <name evidence="10" type="ORF">DPC56_06030</name>
</gene>
<dbReference type="GO" id="GO:0046872">
    <property type="term" value="F:metal ion binding"/>
    <property type="evidence" value="ECO:0007669"/>
    <property type="project" value="UniProtKB-UniRule"/>
</dbReference>
<keyword evidence="3 6" id="KW-0862">Zinc</keyword>
<dbReference type="Gene3D" id="3.40.50.300">
    <property type="entry name" value="P-loop containing nucleotide triphosphate hydrolases"/>
    <property type="match status" value="2"/>
</dbReference>
<name>A0A328PC97_9EURY</name>
<evidence type="ECO:0000313" key="11">
    <source>
        <dbReference type="Proteomes" id="UP000249782"/>
    </source>
</evidence>
<keyword evidence="5 7" id="KW-0175">Coiled coil</keyword>
<feature type="coiled-coil region" evidence="7">
    <location>
        <begin position="192"/>
        <end position="407"/>
    </location>
</feature>
<protein>
    <submittedName>
        <fullName evidence="10">SMC family ATPase</fullName>
    </submittedName>
</protein>
<accession>A0A328PC97</accession>
<keyword evidence="4" id="KW-0067">ATP-binding</keyword>